<comment type="caution">
    <text evidence="8">The sequence shown here is derived from an EMBL/GenBank/DDBJ whole genome shotgun (WGS) entry which is preliminary data.</text>
</comment>
<evidence type="ECO:0000256" key="3">
    <source>
        <dbReference type="ARBA" id="ARBA00022723"/>
    </source>
</evidence>
<feature type="domain" description="EF-hand" evidence="7">
    <location>
        <begin position="112"/>
        <end position="147"/>
    </location>
</feature>
<dbReference type="FunFam" id="1.10.238.10:FF:000527">
    <property type="entry name" value="Calmodulin-3"/>
    <property type="match status" value="1"/>
</dbReference>
<gene>
    <name evidence="8" type="primary">Calm</name>
    <name evidence="8" type="ORF">FOF47_R18089</name>
</gene>
<keyword evidence="3" id="KW-0479">Metal-binding</keyword>
<protein>
    <submittedName>
        <fullName evidence="8">CALM protein</fullName>
    </submittedName>
</protein>
<evidence type="ECO:0000256" key="4">
    <source>
        <dbReference type="ARBA" id="ARBA00022737"/>
    </source>
</evidence>
<evidence type="ECO:0000313" key="9">
    <source>
        <dbReference type="Proteomes" id="UP000475037"/>
    </source>
</evidence>
<comment type="subcellular location">
    <subcellularLocation>
        <location evidence="1">Cytoplasm</location>
        <location evidence="1">Cytoskeleton</location>
        <location evidence="1">Spindle pole</location>
    </subcellularLocation>
</comment>
<keyword evidence="5" id="KW-0106">Calcium</keyword>
<dbReference type="Proteomes" id="UP000475037">
    <property type="component" value="Unassembled WGS sequence"/>
</dbReference>
<dbReference type="PANTHER" id="PTHR23048:SF0">
    <property type="entry name" value="CALMODULIN LIKE 3"/>
    <property type="match status" value="1"/>
</dbReference>
<evidence type="ECO:0000313" key="8">
    <source>
        <dbReference type="EMBL" id="KAF0882943.1"/>
    </source>
</evidence>
<evidence type="ECO:0000256" key="2">
    <source>
        <dbReference type="ARBA" id="ARBA00009763"/>
    </source>
</evidence>
<dbReference type="PROSITE" id="PS00018">
    <property type="entry name" value="EF_HAND_1"/>
    <property type="match status" value="3"/>
</dbReference>
<dbReference type="Gene3D" id="1.10.238.10">
    <property type="entry name" value="EF-hand"/>
    <property type="match status" value="2"/>
</dbReference>
<dbReference type="Pfam" id="PF13499">
    <property type="entry name" value="EF-hand_7"/>
    <property type="match status" value="2"/>
</dbReference>
<feature type="domain" description="EF-hand" evidence="7">
    <location>
        <begin position="76"/>
        <end position="111"/>
    </location>
</feature>
<feature type="compositionally biased region" description="Polar residues" evidence="6">
    <location>
        <begin position="27"/>
        <end position="37"/>
    </location>
</feature>
<reference evidence="8 9" key="1">
    <citation type="submission" date="2019-11" db="EMBL/GenBank/DDBJ databases">
        <authorList>
            <person name="Yang C."/>
            <person name="Li F."/>
        </authorList>
    </citation>
    <scope>NUCLEOTIDE SEQUENCE [LARGE SCALE GENOMIC DNA]</scope>
    <source>
        <strain evidence="8">KB4526</strain>
        <tissue evidence="8">Muscle</tissue>
    </source>
</reference>
<feature type="region of interest" description="Disordered" evidence="6">
    <location>
        <begin position="1"/>
        <end position="75"/>
    </location>
</feature>
<evidence type="ECO:0000259" key="7">
    <source>
        <dbReference type="PROSITE" id="PS50222"/>
    </source>
</evidence>
<dbReference type="InterPro" id="IPR050230">
    <property type="entry name" value="CALM/Myosin/TropC-like"/>
</dbReference>
<name>A0A6G1B5Y0_CROCR</name>
<feature type="non-terminal residue" evidence="8">
    <location>
        <position position="1"/>
    </location>
</feature>
<dbReference type="InterPro" id="IPR018247">
    <property type="entry name" value="EF_Hand_1_Ca_BS"/>
</dbReference>
<feature type="non-terminal residue" evidence="8">
    <location>
        <position position="204"/>
    </location>
</feature>
<organism evidence="8 9">
    <name type="scientific">Crocuta crocuta</name>
    <name type="common">Spotted hyena</name>
    <dbReference type="NCBI Taxonomy" id="9678"/>
    <lineage>
        <taxon>Eukaryota</taxon>
        <taxon>Metazoa</taxon>
        <taxon>Chordata</taxon>
        <taxon>Craniata</taxon>
        <taxon>Vertebrata</taxon>
        <taxon>Euteleostomi</taxon>
        <taxon>Mammalia</taxon>
        <taxon>Eutheria</taxon>
        <taxon>Laurasiatheria</taxon>
        <taxon>Carnivora</taxon>
        <taxon>Feliformia</taxon>
        <taxon>Hyaenidae</taxon>
        <taxon>Crocuta</taxon>
    </lineage>
</organism>
<dbReference type="CDD" id="cd00051">
    <property type="entry name" value="EFh"/>
    <property type="match status" value="2"/>
</dbReference>
<proteinExistence type="inferred from homology"/>
<accession>A0A6G1B5Y0</accession>
<feature type="region of interest" description="Disordered" evidence="6">
    <location>
        <begin position="180"/>
        <end position="204"/>
    </location>
</feature>
<keyword evidence="9" id="KW-1185">Reference proteome</keyword>
<sequence>MGRAESLPPPFAPNAEKEGVSIPRQASHGSSALTRTQPPVPAAGPHLRREPFEPSGSKLGSSVTGVPDMAEQLSKEQVDEFRAAFAQFDHNGDGKINTEELGAVMEALGEKLSEDQLKAMIATVDADGDGVISFPEFLEEMAKRTKDWGSKAEMREVFRAFDLDGDGRISVDELKQAMAKMGESPSHEELDAMIQGADVDQDGQ</sequence>
<dbReference type="EMBL" id="VOAJ01002523">
    <property type="protein sequence ID" value="KAF0882943.1"/>
    <property type="molecule type" value="Genomic_DNA"/>
</dbReference>
<dbReference type="GO" id="GO:0000922">
    <property type="term" value="C:spindle pole"/>
    <property type="evidence" value="ECO:0007669"/>
    <property type="project" value="UniProtKB-SubCell"/>
</dbReference>
<dbReference type="InterPro" id="IPR002048">
    <property type="entry name" value="EF_hand_dom"/>
</dbReference>
<dbReference type="GO" id="GO:0016460">
    <property type="term" value="C:myosin II complex"/>
    <property type="evidence" value="ECO:0007669"/>
    <property type="project" value="TreeGrafter"/>
</dbReference>
<evidence type="ECO:0000256" key="5">
    <source>
        <dbReference type="ARBA" id="ARBA00022837"/>
    </source>
</evidence>
<dbReference type="InterPro" id="IPR011992">
    <property type="entry name" value="EF-hand-dom_pair"/>
</dbReference>
<feature type="domain" description="EF-hand" evidence="7">
    <location>
        <begin position="149"/>
        <end position="184"/>
    </location>
</feature>
<dbReference type="SUPFAM" id="SSF47473">
    <property type="entry name" value="EF-hand"/>
    <property type="match status" value="1"/>
</dbReference>
<keyword evidence="4" id="KW-0677">Repeat</keyword>
<evidence type="ECO:0000256" key="6">
    <source>
        <dbReference type="SAM" id="MobiDB-lite"/>
    </source>
</evidence>
<dbReference type="SMART" id="SM00054">
    <property type="entry name" value="EFh"/>
    <property type="match status" value="3"/>
</dbReference>
<dbReference type="GO" id="GO:0005509">
    <property type="term" value="F:calcium ion binding"/>
    <property type="evidence" value="ECO:0007669"/>
    <property type="project" value="InterPro"/>
</dbReference>
<dbReference type="AlphaFoldDB" id="A0A6G1B5Y0"/>
<evidence type="ECO:0000256" key="1">
    <source>
        <dbReference type="ARBA" id="ARBA00004647"/>
    </source>
</evidence>
<dbReference type="PROSITE" id="PS50222">
    <property type="entry name" value="EF_HAND_2"/>
    <property type="match status" value="3"/>
</dbReference>
<dbReference type="PANTHER" id="PTHR23048">
    <property type="entry name" value="MYOSIN LIGHT CHAIN 1, 3"/>
    <property type="match status" value="1"/>
</dbReference>
<comment type="similarity">
    <text evidence="2">Belongs to the calmodulin family.</text>
</comment>